<evidence type="ECO:0000259" key="11">
    <source>
        <dbReference type="PROSITE" id="PS50001"/>
    </source>
</evidence>
<evidence type="ECO:0000256" key="2">
    <source>
        <dbReference type="ARBA" id="ARBA00022679"/>
    </source>
</evidence>
<comment type="catalytic activity">
    <reaction evidence="7">
        <text>L-tyrosyl-[protein] + ATP = O-phospho-L-tyrosyl-[protein] + ADP + H(+)</text>
        <dbReference type="Rhea" id="RHEA:10596"/>
        <dbReference type="Rhea" id="RHEA-COMP:10136"/>
        <dbReference type="Rhea" id="RHEA-COMP:20101"/>
        <dbReference type="ChEBI" id="CHEBI:15378"/>
        <dbReference type="ChEBI" id="CHEBI:30616"/>
        <dbReference type="ChEBI" id="CHEBI:46858"/>
        <dbReference type="ChEBI" id="CHEBI:61978"/>
        <dbReference type="ChEBI" id="CHEBI:456216"/>
        <dbReference type="EC" id="2.7.10.2"/>
    </reaction>
</comment>
<name>A0A2R2MKD2_LINAN</name>
<reference evidence="14" key="1">
    <citation type="submission" date="2025-08" db="UniProtKB">
        <authorList>
            <consortium name="RefSeq"/>
        </authorList>
    </citation>
    <scope>IDENTIFICATION</scope>
    <source>
        <tissue evidence="14">Gonads</tissue>
    </source>
</reference>
<dbReference type="OrthoDB" id="4062651at2759"/>
<evidence type="ECO:0000313" key="14">
    <source>
        <dbReference type="RefSeq" id="XP_023930522.1"/>
    </source>
</evidence>
<evidence type="ECO:0000256" key="4">
    <source>
        <dbReference type="ARBA" id="ARBA00022777"/>
    </source>
</evidence>
<feature type="region of interest" description="Disordered" evidence="10">
    <location>
        <begin position="380"/>
        <end position="460"/>
    </location>
</feature>
<dbReference type="InterPro" id="IPR011009">
    <property type="entry name" value="Kinase-like_dom_sf"/>
</dbReference>
<evidence type="ECO:0000256" key="6">
    <source>
        <dbReference type="ARBA" id="ARBA00023137"/>
    </source>
</evidence>
<dbReference type="RefSeq" id="XP_023930522.1">
    <property type="nucleotide sequence ID" value="XM_024074754.1"/>
</dbReference>
<evidence type="ECO:0000256" key="10">
    <source>
        <dbReference type="SAM" id="MobiDB-lite"/>
    </source>
</evidence>
<dbReference type="InterPro" id="IPR000719">
    <property type="entry name" value="Prot_kinase_dom"/>
</dbReference>
<dbReference type="GeneID" id="112041225"/>
<keyword evidence="13" id="KW-1185">Reference proteome</keyword>
<dbReference type="KEGG" id="lak:106180829"/>
<keyword evidence="2" id="KW-0808">Transferase</keyword>
<dbReference type="PRINTS" id="PR00109">
    <property type="entry name" value="TYRKINASE"/>
</dbReference>
<dbReference type="SUPFAM" id="SSF55550">
    <property type="entry name" value="SH2 domain"/>
    <property type="match status" value="1"/>
</dbReference>
<evidence type="ECO:0000256" key="3">
    <source>
        <dbReference type="ARBA" id="ARBA00022741"/>
    </source>
</evidence>
<dbReference type="InterPro" id="IPR020635">
    <property type="entry name" value="Tyr_kinase_cat_dom"/>
</dbReference>
<dbReference type="RefSeq" id="XP_013420417.2">
    <property type="nucleotide sequence ID" value="XM_013564963.2"/>
</dbReference>
<gene>
    <name evidence="14" type="primary">LOC112041225</name>
</gene>
<dbReference type="PROSITE" id="PS00107">
    <property type="entry name" value="PROTEIN_KINASE_ATP"/>
    <property type="match status" value="1"/>
</dbReference>
<dbReference type="PROSITE" id="PS50011">
    <property type="entry name" value="PROTEIN_KINASE_DOM"/>
    <property type="match status" value="1"/>
</dbReference>
<dbReference type="EC" id="2.7.10.2" evidence="1"/>
<proteinExistence type="predicted"/>
<evidence type="ECO:0000259" key="12">
    <source>
        <dbReference type="PROSITE" id="PS50011"/>
    </source>
</evidence>
<dbReference type="Gene3D" id="1.10.510.10">
    <property type="entry name" value="Transferase(Phosphotransferase) domain 1"/>
    <property type="match status" value="1"/>
</dbReference>
<dbReference type="GO" id="GO:0005524">
    <property type="term" value="F:ATP binding"/>
    <property type="evidence" value="ECO:0007669"/>
    <property type="project" value="UniProtKB-UniRule"/>
</dbReference>
<evidence type="ECO:0000256" key="5">
    <source>
        <dbReference type="ARBA" id="ARBA00022840"/>
    </source>
</evidence>
<dbReference type="InterPro" id="IPR017441">
    <property type="entry name" value="Protein_kinase_ATP_BS"/>
</dbReference>
<keyword evidence="8" id="KW-0727">SH2 domain</keyword>
<feature type="compositionally biased region" description="Basic and acidic residues" evidence="10">
    <location>
        <begin position="397"/>
        <end position="409"/>
    </location>
</feature>
<dbReference type="STRING" id="7574.A0A2R2MKD2"/>
<keyword evidence="6" id="KW-0829">Tyrosine-protein kinase</keyword>
<feature type="binding site" evidence="9">
    <location>
        <position position="129"/>
    </location>
    <ligand>
        <name>ATP</name>
        <dbReference type="ChEBI" id="CHEBI:30616"/>
    </ligand>
</feature>
<dbReference type="PROSITE" id="PS00109">
    <property type="entry name" value="PROTEIN_KINASE_TYR"/>
    <property type="match status" value="1"/>
</dbReference>
<accession>A0A2R2MKD2</accession>
<dbReference type="CDD" id="cd00192">
    <property type="entry name" value="PTKc"/>
    <property type="match status" value="1"/>
</dbReference>
<dbReference type="PANTHER" id="PTHR24418">
    <property type="entry name" value="TYROSINE-PROTEIN KINASE"/>
    <property type="match status" value="1"/>
</dbReference>
<evidence type="ECO:0000313" key="13">
    <source>
        <dbReference type="Proteomes" id="UP000085678"/>
    </source>
</evidence>
<dbReference type="InterPro" id="IPR001245">
    <property type="entry name" value="Ser-Thr/Tyr_kinase_cat_dom"/>
</dbReference>
<dbReference type="PROSITE" id="PS50001">
    <property type="entry name" value="SH2"/>
    <property type="match status" value="1"/>
</dbReference>
<dbReference type="Pfam" id="PF00017">
    <property type="entry name" value="SH2"/>
    <property type="match status" value="1"/>
</dbReference>
<dbReference type="GO" id="GO:0004715">
    <property type="term" value="F:non-membrane spanning protein tyrosine kinase activity"/>
    <property type="evidence" value="ECO:0007669"/>
    <property type="project" value="UniProtKB-EC"/>
</dbReference>
<dbReference type="SUPFAM" id="SSF56112">
    <property type="entry name" value="Protein kinase-like (PK-like)"/>
    <property type="match status" value="1"/>
</dbReference>
<dbReference type="InterPro" id="IPR050198">
    <property type="entry name" value="Non-receptor_tyrosine_kinases"/>
</dbReference>
<dbReference type="Proteomes" id="UP000085678">
    <property type="component" value="Unplaced"/>
</dbReference>
<evidence type="ECO:0000256" key="8">
    <source>
        <dbReference type="PROSITE-ProRule" id="PRU00191"/>
    </source>
</evidence>
<feature type="domain" description="SH2" evidence="11">
    <location>
        <begin position="1"/>
        <end position="79"/>
    </location>
</feature>
<dbReference type="KEGG" id="lak:112041225"/>
<dbReference type="InParanoid" id="A0A2R2MKD2"/>
<evidence type="ECO:0000256" key="1">
    <source>
        <dbReference type="ARBA" id="ARBA00011903"/>
    </source>
</evidence>
<dbReference type="Gene3D" id="3.30.505.10">
    <property type="entry name" value="SH2 domain"/>
    <property type="match status" value="1"/>
</dbReference>
<dbReference type="InterPro" id="IPR036860">
    <property type="entry name" value="SH2_dom_sf"/>
</dbReference>
<protein>
    <recommendedName>
        <fullName evidence="1">non-specific protein-tyrosine kinase</fullName>
        <ecNumber evidence="1">2.7.10.2</ecNumber>
    </recommendedName>
</protein>
<keyword evidence="3 9" id="KW-0547">Nucleotide-binding</keyword>
<dbReference type="InterPro" id="IPR008266">
    <property type="entry name" value="Tyr_kinase_AS"/>
</dbReference>
<organism evidence="13 14">
    <name type="scientific">Lingula anatina</name>
    <name type="common">Brachiopod</name>
    <name type="synonym">Lingula unguis</name>
    <dbReference type="NCBI Taxonomy" id="7574"/>
    <lineage>
        <taxon>Eukaryota</taxon>
        <taxon>Metazoa</taxon>
        <taxon>Spiralia</taxon>
        <taxon>Lophotrochozoa</taxon>
        <taxon>Brachiopoda</taxon>
        <taxon>Linguliformea</taxon>
        <taxon>Lingulata</taxon>
        <taxon>Lingulida</taxon>
        <taxon>Linguloidea</taxon>
        <taxon>Lingulidae</taxon>
        <taxon>Lingula</taxon>
    </lineage>
</organism>
<evidence type="ECO:0000256" key="9">
    <source>
        <dbReference type="PROSITE-ProRule" id="PRU10141"/>
    </source>
</evidence>
<keyword evidence="4" id="KW-0418">Kinase</keyword>
<dbReference type="AlphaFoldDB" id="A0A2R2MKD2"/>
<evidence type="ECO:0000256" key="7">
    <source>
        <dbReference type="ARBA" id="ARBA00051245"/>
    </source>
</evidence>
<dbReference type="InterPro" id="IPR000980">
    <property type="entry name" value="SH2"/>
</dbReference>
<dbReference type="SMART" id="SM00219">
    <property type="entry name" value="TyrKc"/>
    <property type="match status" value="1"/>
</dbReference>
<dbReference type="Pfam" id="PF07714">
    <property type="entry name" value="PK_Tyr_Ser-Thr"/>
    <property type="match status" value="1"/>
</dbReference>
<feature type="domain" description="Protein kinase" evidence="12">
    <location>
        <begin position="102"/>
        <end position="363"/>
    </location>
</feature>
<dbReference type="RefSeq" id="XP_013420416.2">
    <property type="nucleotide sequence ID" value="XM_013564962.2"/>
</dbReference>
<sequence>MLQQRKREGCFMVYPSSKNDGYYLAVCDEFGQVWPYPIKEEDREFSLGGDYRVFPTLKDLVNYFRCSRYGLVTRLRRPFKEAHLAITPGHHYQKSFEIEDDLQEGTKLGNGQFGIVVNATLKTQDVAAKMLHTQDVSDSAEDDFLNEAQTLMRLCHDHIIKLVGVRFSQEPFAIVMEKMPCGNLRQWLKNNEVSDLPYFDVFENIASALKYLERQRYILHRDVAARNVLLNESFHAKLADFGMARYVEDDRYRACKNEKISVKWAAPEVLEEAVYSTKSDVWAFGIFLWEVLSNGQPPYPEKNNREAAIFVKQGKIMDFPSTKGKLNKKTPLEKADLFYDIMKQCWHPLPENRPTSSQLHELVAPAKNYYPVDGTVRQTKLMSKKSNKPLPLVPQTDENHFSNDEKDAASRGPPPPPPKPKHRLPPPFPGTKLVNDAAIYDSDSDSRKSDVLAEENLGEPADEYALDHFELPKVREKQKKKWTPKKFWKK</sequence>
<keyword evidence="5 9" id="KW-0067">ATP-binding</keyword>